<feature type="domain" description="Large ribosomal subunit protein bL25 L25" evidence="6">
    <location>
        <begin position="6"/>
        <end position="90"/>
    </location>
</feature>
<evidence type="ECO:0000259" key="6">
    <source>
        <dbReference type="Pfam" id="PF01386"/>
    </source>
</evidence>
<dbReference type="AlphaFoldDB" id="A0A9D9HUY9"/>
<dbReference type="Proteomes" id="UP000823641">
    <property type="component" value="Unassembled WGS sequence"/>
</dbReference>
<dbReference type="GO" id="GO:0008097">
    <property type="term" value="F:5S rRNA binding"/>
    <property type="evidence" value="ECO:0007669"/>
    <property type="project" value="InterPro"/>
</dbReference>
<evidence type="ECO:0000313" key="8">
    <source>
        <dbReference type="EMBL" id="MBO8460373.1"/>
    </source>
</evidence>
<proteinExistence type="inferred from homology"/>
<dbReference type="Gene3D" id="2.40.240.10">
    <property type="entry name" value="Ribosomal Protein L25, Chain P"/>
    <property type="match status" value="1"/>
</dbReference>
<evidence type="ECO:0000256" key="1">
    <source>
        <dbReference type="ARBA" id="ARBA00022730"/>
    </source>
</evidence>
<dbReference type="Pfam" id="PF14693">
    <property type="entry name" value="Ribosomal_TL5_C"/>
    <property type="match status" value="1"/>
</dbReference>
<dbReference type="GO" id="GO:0022625">
    <property type="term" value="C:cytosolic large ribosomal subunit"/>
    <property type="evidence" value="ECO:0007669"/>
    <property type="project" value="TreeGrafter"/>
</dbReference>
<dbReference type="GO" id="GO:0003735">
    <property type="term" value="F:structural constituent of ribosome"/>
    <property type="evidence" value="ECO:0007669"/>
    <property type="project" value="InterPro"/>
</dbReference>
<dbReference type="InterPro" id="IPR029751">
    <property type="entry name" value="Ribosomal_L25_dom"/>
</dbReference>
<organism evidence="8 9">
    <name type="scientific">Candidatus Gallipaludibacter merdavium</name>
    <dbReference type="NCBI Taxonomy" id="2840839"/>
    <lineage>
        <taxon>Bacteria</taxon>
        <taxon>Pseudomonadati</taxon>
        <taxon>Bacteroidota</taxon>
        <taxon>Bacteroidia</taxon>
        <taxon>Bacteroidales</taxon>
        <taxon>Candidatus Gallipaludibacter</taxon>
    </lineage>
</organism>
<keyword evidence="1 5" id="KW-0699">rRNA-binding</keyword>
<comment type="function">
    <text evidence="5">This is one of the proteins that binds to the 5S RNA in the ribosome where it forms part of the central protuberance.</text>
</comment>
<dbReference type="InterPro" id="IPR011035">
    <property type="entry name" value="Ribosomal_bL25/Gln-tRNA_synth"/>
</dbReference>
<comment type="caution">
    <text evidence="8">The sequence shown here is derived from an EMBL/GenBank/DDBJ whole genome shotgun (WGS) entry which is preliminary data.</text>
</comment>
<dbReference type="SUPFAM" id="SSF50715">
    <property type="entry name" value="Ribosomal protein L25-like"/>
    <property type="match status" value="1"/>
</dbReference>
<evidence type="ECO:0000256" key="2">
    <source>
        <dbReference type="ARBA" id="ARBA00022884"/>
    </source>
</evidence>
<dbReference type="NCBIfam" id="NF004132">
    <property type="entry name" value="PRK05618.2-2"/>
    <property type="match status" value="1"/>
</dbReference>
<dbReference type="InterPro" id="IPR037121">
    <property type="entry name" value="Ribosomal_bL25_C"/>
</dbReference>
<keyword evidence="4 5" id="KW-0687">Ribonucleoprotein</keyword>
<dbReference type="EMBL" id="JADIMG010000081">
    <property type="protein sequence ID" value="MBO8460373.1"/>
    <property type="molecule type" value="Genomic_DNA"/>
</dbReference>
<accession>A0A9D9HUY9</accession>
<feature type="domain" description="Large ribosomal subunit protein bL25 beta" evidence="7">
    <location>
        <begin position="99"/>
        <end position="179"/>
    </location>
</feature>
<keyword evidence="2 5" id="KW-0694">RNA-binding</keyword>
<dbReference type="InterPro" id="IPR020057">
    <property type="entry name" value="Ribosomal_bL25_b-dom"/>
</dbReference>
<dbReference type="Gene3D" id="2.170.120.20">
    <property type="entry name" value="Ribosomal protein L25, beta domain"/>
    <property type="match status" value="1"/>
</dbReference>
<dbReference type="Pfam" id="PF01386">
    <property type="entry name" value="Ribosomal_L25p"/>
    <property type="match status" value="1"/>
</dbReference>
<dbReference type="PANTHER" id="PTHR33284">
    <property type="entry name" value="RIBOSOMAL PROTEIN L25/GLN-TRNA SYNTHETASE, ANTI-CODON-BINDING DOMAIN-CONTAINING PROTEIN"/>
    <property type="match status" value="1"/>
</dbReference>
<reference evidence="8" key="2">
    <citation type="journal article" date="2021" name="PeerJ">
        <title>Extensive microbial diversity within the chicken gut microbiome revealed by metagenomics and culture.</title>
        <authorList>
            <person name="Gilroy R."/>
            <person name="Ravi A."/>
            <person name="Getino M."/>
            <person name="Pursley I."/>
            <person name="Horton D.L."/>
            <person name="Alikhan N.F."/>
            <person name="Baker D."/>
            <person name="Gharbi K."/>
            <person name="Hall N."/>
            <person name="Watson M."/>
            <person name="Adriaenssens E.M."/>
            <person name="Foster-Nyarko E."/>
            <person name="Jarju S."/>
            <person name="Secka A."/>
            <person name="Antonio M."/>
            <person name="Oren A."/>
            <person name="Chaudhuri R.R."/>
            <person name="La Ragione R."/>
            <person name="Hildebrand F."/>
            <person name="Pallen M.J."/>
        </authorList>
    </citation>
    <scope>NUCLEOTIDE SEQUENCE</scope>
    <source>
        <strain evidence="8">G3-3990</strain>
    </source>
</reference>
<comment type="similarity">
    <text evidence="5">Belongs to the bacterial ribosomal protein bL25 family. CTC subfamily.</text>
</comment>
<dbReference type="PANTHER" id="PTHR33284:SF1">
    <property type="entry name" value="RIBOSOMAL PROTEIN L25_GLN-TRNA SYNTHETASE, ANTI-CODON-BINDING DOMAIN-CONTAINING PROTEIN"/>
    <property type="match status" value="1"/>
</dbReference>
<comment type="subunit">
    <text evidence="5">Part of the 50S ribosomal subunit; part of the 5S rRNA/L5/L18/L25 subcomplex. Contacts the 5S rRNA. Binds to the 5S rRNA independently of L5 and L18.</text>
</comment>
<dbReference type="GO" id="GO:0006412">
    <property type="term" value="P:translation"/>
    <property type="evidence" value="ECO:0007669"/>
    <property type="project" value="UniProtKB-UniRule"/>
</dbReference>
<evidence type="ECO:0000313" key="9">
    <source>
        <dbReference type="Proteomes" id="UP000823641"/>
    </source>
</evidence>
<dbReference type="CDD" id="cd00495">
    <property type="entry name" value="Ribosomal_L25_TL5_CTC"/>
    <property type="match status" value="1"/>
</dbReference>
<evidence type="ECO:0000259" key="7">
    <source>
        <dbReference type="Pfam" id="PF14693"/>
    </source>
</evidence>
<dbReference type="InterPro" id="IPR001021">
    <property type="entry name" value="Ribosomal_bL25_long"/>
</dbReference>
<reference evidence="8" key="1">
    <citation type="submission" date="2020-10" db="EMBL/GenBank/DDBJ databases">
        <authorList>
            <person name="Gilroy R."/>
        </authorList>
    </citation>
    <scope>NUCLEOTIDE SEQUENCE</scope>
    <source>
        <strain evidence="8">G3-3990</strain>
    </source>
</reference>
<dbReference type="NCBIfam" id="TIGR00731">
    <property type="entry name" value="bL25_bact_ctc"/>
    <property type="match status" value="1"/>
</dbReference>
<dbReference type="HAMAP" id="MF_01334">
    <property type="entry name" value="Ribosomal_bL25_CTC"/>
    <property type="match status" value="1"/>
</dbReference>
<evidence type="ECO:0000256" key="5">
    <source>
        <dbReference type="HAMAP-Rule" id="MF_01334"/>
    </source>
</evidence>
<gene>
    <name evidence="5" type="primary">rplY</name>
    <name evidence="5" type="synonym">ctc</name>
    <name evidence="8" type="ORF">IAA73_08595</name>
</gene>
<keyword evidence="3 5" id="KW-0689">Ribosomal protein</keyword>
<dbReference type="InterPro" id="IPR020930">
    <property type="entry name" value="Ribosomal_uL5_bac-type"/>
</dbReference>
<name>A0A9D9HUY9_9BACT</name>
<evidence type="ECO:0000256" key="3">
    <source>
        <dbReference type="ARBA" id="ARBA00022980"/>
    </source>
</evidence>
<evidence type="ECO:0000256" key="4">
    <source>
        <dbReference type="ARBA" id="ARBA00023274"/>
    </source>
</evidence>
<protein>
    <recommendedName>
        <fullName evidence="5">Large ribosomal subunit protein bL25</fullName>
    </recommendedName>
    <alternativeName>
        <fullName evidence="5">General stress protein CTC</fullName>
    </alternativeName>
</protein>
<sequence>MKTFDLNGSARTDFGKKAAKTIRAAKNVPCVLYGGESNVNFTVAAADLRKLIYTPEVYLVNLTIDGKASKAIIKEIQFHPVSEDVLHMDFLEVTENKPVAIEIPVQLTGLAEGVKAGGKLNLEMRKLRVKGIYTNIPERIVLDVTSLALGKKIQVCDVVLDNLEVLNAKNAVVAQVKMTRAARGAAATAAK</sequence>
<dbReference type="InterPro" id="IPR020056">
    <property type="entry name" value="Rbsml_bL25/Gln-tRNA_synth_N"/>
</dbReference>